<reference evidence="3" key="2">
    <citation type="submission" date="2025-08" db="UniProtKB">
        <authorList>
            <consortium name="RefSeq"/>
        </authorList>
    </citation>
    <scope>IDENTIFICATION</scope>
    <source>
        <tissue evidence="3">Leaf</tissue>
    </source>
</reference>
<dbReference type="OrthoDB" id="1108794at2759"/>
<dbReference type="KEGG" id="rsz:108815352"/>
<dbReference type="PANTHER" id="PTHR33130">
    <property type="entry name" value="PUTATIVE (DUF1639)-RELATED"/>
    <property type="match status" value="1"/>
</dbReference>
<dbReference type="Pfam" id="PF07797">
    <property type="entry name" value="DUF1639"/>
    <property type="match status" value="1"/>
</dbReference>
<dbReference type="GeneID" id="108815352"/>
<gene>
    <name evidence="3" type="primary">LOC108815352</name>
</gene>
<dbReference type="RefSeq" id="XP_018443485.1">
    <property type="nucleotide sequence ID" value="XM_018587983.2"/>
</dbReference>
<organism evidence="2 3">
    <name type="scientific">Raphanus sativus</name>
    <name type="common">Radish</name>
    <name type="synonym">Raphanus raphanistrum var. sativus</name>
    <dbReference type="NCBI Taxonomy" id="3726"/>
    <lineage>
        <taxon>Eukaryota</taxon>
        <taxon>Viridiplantae</taxon>
        <taxon>Streptophyta</taxon>
        <taxon>Embryophyta</taxon>
        <taxon>Tracheophyta</taxon>
        <taxon>Spermatophyta</taxon>
        <taxon>Magnoliopsida</taxon>
        <taxon>eudicotyledons</taxon>
        <taxon>Gunneridae</taxon>
        <taxon>Pentapetalae</taxon>
        <taxon>rosids</taxon>
        <taxon>malvids</taxon>
        <taxon>Brassicales</taxon>
        <taxon>Brassicaceae</taxon>
        <taxon>Brassiceae</taxon>
        <taxon>Raphanus</taxon>
    </lineage>
</organism>
<reference evidence="2" key="1">
    <citation type="journal article" date="2019" name="Database">
        <title>The radish genome database (RadishGD): an integrated information resource for radish genomics.</title>
        <authorList>
            <person name="Yu H.J."/>
            <person name="Baek S."/>
            <person name="Lee Y.J."/>
            <person name="Cho A."/>
            <person name="Mun J.H."/>
        </authorList>
    </citation>
    <scope>NUCLEOTIDE SEQUENCE [LARGE SCALE GENOMIC DNA]</scope>
    <source>
        <strain evidence="2">cv. WK10039</strain>
    </source>
</reference>
<feature type="region of interest" description="Disordered" evidence="1">
    <location>
        <begin position="81"/>
        <end position="105"/>
    </location>
</feature>
<protein>
    <submittedName>
        <fullName evidence="3">Uncharacterized protein LOC108815352</fullName>
    </submittedName>
</protein>
<dbReference type="Proteomes" id="UP000504610">
    <property type="component" value="Chromosome 7"/>
</dbReference>
<evidence type="ECO:0000313" key="3">
    <source>
        <dbReference type="RefSeq" id="XP_018443485.1"/>
    </source>
</evidence>
<dbReference type="InterPro" id="IPR012438">
    <property type="entry name" value="DUF1639"/>
</dbReference>
<feature type="compositionally biased region" description="Basic and acidic residues" evidence="1">
    <location>
        <begin position="88"/>
        <end position="105"/>
    </location>
</feature>
<evidence type="ECO:0000313" key="2">
    <source>
        <dbReference type="Proteomes" id="UP000504610"/>
    </source>
</evidence>
<dbReference type="PANTHER" id="PTHR33130:SF53">
    <property type="entry name" value="(RAPE) HYPOTHETICAL PROTEIN"/>
    <property type="match status" value="1"/>
</dbReference>
<keyword evidence="2" id="KW-1185">Reference proteome</keyword>
<evidence type="ECO:0000256" key="1">
    <source>
        <dbReference type="SAM" id="MobiDB-lite"/>
    </source>
</evidence>
<dbReference type="AlphaFoldDB" id="A0A6J0K683"/>
<proteinExistence type="predicted"/>
<accession>A0A6J0K683</accession>
<feature type="region of interest" description="Disordered" evidence="1">
    <location>
        <begin position="1"/>
        <end position="22"/>
    </location>
</feature>
<sequence length="198" mass="23308">MVLPGEGDSTATGHERPTKKKALHNFRLPNLNWGVQQTLRCVKVEPHGGSGDEEGIEEFRERMMLDIRTVKESIFREHVLGYEEDDHTNERDESEQPREREREVSPTVEVKRWNFRKRRGECEAMELGFVEEKVNTSSLMRSRFISTLSKKEVEDDMMKMTGQLPPRRPKKRPRAVQKKINFLHPAFYFSEEVTEDIY</sequence>
<name>A0A6J0K683_RAPSA</name>